<organism evidence="1 2">
    <name type="scientific">Kocuria oceani</name>
    <dbReference type="NCBI Taxonomy" id="988827"/>
    <lineage>
        <taxon>Bacteria</taxon>
        <taxon>Bacillati</taxon>
        <taxon>Actinomycetota</taxon>
        <taxon>Actinomycetes</taxon>
        <taxon>Micrococcales</taxon>
        <taxon>Micrococcaceae</taxon>
        <taxon>Kocuria</taxon>
    </lineage>
</organism>
<evidence type="ECO:0000313" key="1">
    <source>
        <dbReference type="EMBL" id="MFC4903771.1"/>
    </source>
</evidence>
<sequence>MNTPTSRALAVELHPHSPAGWMATYYPMVETPAGRWAEVTWTLHQRLLPDPADVPGPARWLEVRSGDPTHPCYAQHRAWAGALAAGYAAALAAHDAEDLEQPLSAQDAERLREGTIVVPAGQLSEWVLDDLQEETAPSHG</sequence>
<dbReference type="RefSeq" id="WP_075872529.1">
    <property type="nucleotide sequence ID" value="NZ_JARAMH010000030.1"/>
</dbReference>
<name>A0ABV9TK42_9MICC</name>
<protein>
    <submittedName>
        <fullName evidence="1">Uncharacterized protein</fullName>
    </submittedName>
</protein>
<proteinExistence type="predicted"/>
<evidence type="ECO:0000313" key="2">
    <source>
        <dbReference type="Proteomes" id="UP001595797"/>
    </source>
</evidence>
<dbReference type="EMBL" id="JBHSIW010000009">
    <property type="protein sequence ID" value="MFC4903771.1"/>
    <property type="molecule type" value="Genomic_DNA"/>
</dbReference>
<dbReference type="Proteomes" id="UP001595797">
    <property type="component" value="Unassembled WGS sequence"/>
</dbReference>
<reference evidence="2" key="1">
    <citation type="journal article" date="2019" name="Int. J. Syst. Evol. Microbiol.">
        <title>The Global Catalogue of Microorganisms (GCM) 10K type strain sequencing project: providing services to taxonomists for standard genome sequencing and annotation.</title>
        <authorList>
            <consortium name="The Broad Institute Genomics Platform"/>
            <consortium name="The Broad Institute Genome Sequencing Center for Infectious Disease"/>
            <person name="Wu L."/>
            <person name="Ma J."/>
        </authorList>
    </citation>
    <scope>NUCLEOTIDE SEQUENCE [LARGE SCALE GENOMIC DNA]</scope>
    <source>
        <strain evidence="2">CGMCC 4.6946</strain>
    </source>
</reference>
<gene>
    <name evidence="1" type="ORF">ACFPCS_09375</name>
</gene>
<keyword evidence="2" id="KW-1185">Reference proteome</keyword>
<accession>A0ABV9TK42</accession>
<comment type="caution">
    <text evidence="1">The sequence shown here is derived from an EMBL/GenBank/DDBJ whole genome shotgun (WGS) entry which is preliminary data.</text>
</comment>